<dbReference type="CDD" id="cd09874">
    <property type="entry name" value="PIN_MT3492-like"/>
    <property type="match status" value="1"/>
</dbReference>
<dbReference type="EMBL" id="CP015922">
    <property type="protein sequence ID" value="ANI99834.1"/>
    <property type="molecule type" value="Genomic_DNA"/>
</dbReference>
<accession>A0A191UFN6</accession>
<dbReference type="OrthoDB" id="557780at2"/>
<evidence type="ECO:0000313" key="3">
    <source>
        <dbReference type="Proteomes" id="UP000078463"/>
    </source>
</evidence>
<dbReference type="Proteomes" id="UP000078463">
    <property type="component" value="Chromosome"/>
</dbReference>
<gene>
    <name evidence="2" type="ORF">A8O14_06975</name>
</gene>
<organism evidence="2 3">
    <name type="scientific">Polynucleobacter wuianus</name>
    <dbReference type="NCBI Taxonomy" id="1743168"/>
    <lineage>
        <taxon>Bacteria</taxon>
        <taxon>Pseudomonadati</taxon>
        <taxon>Pseudomonadota</taxon>
        <taxon>Betaproteobacteria</taxon>
        <taxon>Burkholderiales</taxon>
        <taxon>Burkholderiaceae</taxon>
        <taxon>Polynucleobacter</taxon>
    </lineage>
</organism>
<proteinExistence type="predicted"/>
<dbReference type="KEGG" id="pwu:A8O14_06975"/>
<evidence type="ECO:0000259" key="1">
    <source>
        <dbReference type="Pfam" id="PF01850"/>
    </source>
</evidence>
<dbReference type="Pfam" id="PF01850">
    <property type="entry name" value="PIN"/>
    <property type="match status" value="1"/>
</dbReference>
<sequence>MLYVDTSILVGFCTHEGKSPAIHKWYDNSKDIKLISSTWTFTEFASALGIKERSGQITSKESRNAWKLFEAICTNDIELLPIENKVFYSAGLLVLDSKSKLRSGDALHLAAAKYFKAKSIITLDKVLEKNASRLKIKTIVL</sequence>
<protein>
    <submittedName>
        <fullName evidence="2">Twitching motility protein PilT</fullName>
    </submittedName>
</protein>
<keyword evidence="3" id="KW-1185">Reference proteome</keyword>
<evidence type="ECO:0000313" key="2">
    <source>
        <dbReference type="EMBL" id="ANI99834.1"/>
    </source>
</evidence>
<name>A0A191UFN6_9BURK</name>
<dbReference type="RefSeq" id="WP_068948842.1">
    <property type="nucleotide sequence ID" value="NZ_CP015922.1"/>
</dbReference>
<dbReference type="STRING" id="1743168.A8O14_06975"/>
<dbReference type="InterPro" id="IPR029060">
    <property type="entry name" value="PIN-like_dom_sf"/>
</dbReference>
<dbReference type="InterPro" id="IPR002716">
    <property type="entry name" value="PIN_dom"/>
</dbReference>
<dbReference type="AlphaFoldDB" id="A0A191UFN6"/>
<feature type="domain" description="PIN" evidence="1">
    <location>
        <begin position="3"/>
        <end position="130"/>
    </location>
</feature>
<reference evidence="3" key="1">
    <citation type="submission" date="2016-05" db="EMBL/GenBank/DDBJ databases">
        <title>Polynucleobacter sp. QLW-P1FAT50C-4 genome.</title>
        <authorList>
            <person name="Hahn M.W."/>
        </authorList>
    </citation>
    <scope>NUCLEOTIDE SEQUENCE [LARGE SCALE GENOMIC DNA]</scope>
    <source>
        <strain evidence="3">QLW-P1FAT50C-4</strain>
    </source>
</reference>
<dbReference type="Gene3D" id="3.40.50.1010">
    <property type="entry name" value="5'-nuclease"/>
    <property type="match status" value="1"/>
</dbReference>
<dbReference type="SUPFAM" id="SSF88723">
    <property type="entry name" value="PIN domain-like"/>
    <property type="match status" value="1"/>
</dbReference>